<evidence type="ECO:0000256" key="10">
    <source>
        <dbReference type="ARBA" id="ARBA00023004"/>
    </source>
</evidence>
<dbReference type="Pfam" id="PF00067">
    <property type="entry name" value="p450"/>
    <property type="match status" value="1"/>
</dbReference>
<evidence type="ECO:0000256" key="13">
    <source>
        <dbReference type="PIRSR" id="PIRSR602401-1"/>
    </source>
</evidence>
<dbReference type="Proteomes" id="UP001154078">
    <property type="component" value="Chromosome 6"/>
</dbReference>
<dbReference type="AlphaFoldDB" id="A0A9P0BD82"/>
<name>A0A9P0BD82_BRAAE</name>
<organism evidence="16 17">
    <name type="scientific">Brassicogethes aeneus</name>
    <name type="common">Rape pollen beetle</name>
    <name type="synonym">Meligethes aeneus</name>
    <dbReference type="NCBI Taxonomy" id="1431903"/>
    <lineage>
        <taxon>Eukaryota</taxon>
        <taxon>Metazoa</taxon>
        <taxon>Ecdysozoa</taxon>
        <taxon>Arthropoda</taxon>
        <taxon>Hexapoda</taxon>
        <taxon>Insecta</taxon>
        <taxon>Pterygota</taxon>
        <taxon>Neoptera</taxon>
        <taxon>Endopterygota</taxon>
        <taxon>Coleoptera</taxon>
        <taxon>Polyphaga</taxon>
        <taxon>Cucujiformia</taxon>
        <taxon>Nitidulidae</taxon>
        <taxon>Meligethinae</taxon>
        <taxon>Brassicogethes</taxon>
    </lineage>
</organism>
<dbReference type="PANTHER" id="PTHR24292">
    <property type="entry name" value="CYTOCHROME P450"/>
    <property type="match status" value="1"/>
</dbReference>
<keyword evidence="6 13" id="KW-0479">Metal-binding</keyword>
<dbReference type="GO" id="GO:0005506">
    <property type="term" value="F:iron ion binding"/>
    <property type="evidence" value="ECO:0007669"/>
    <property type="project" value="InterPro"/>
</dbReference>
<dbReference type="InterPro" id="IPR017972">
    <property type="entry name" value="Cyt_P450_CS"/>
</dbReference>
<dbReference type="OrthoDB" id="2789670at2759"/>
<dbReference type="PANTHER" id="PTHR24292:SF54">
    <property type="entry name" value="CYP9F3-RELATED"/>
    <property type="match status" value="1"/>
</dbReference>
<keyword evidence="12 15" id="KW-0472">Membrane</keyword>
<keyword evidence="17" id="KW-1185">Reference proteome</keyword>
<evidence type="ECO:0000256" key="12">
    <source>
        <dbReference type="ARBA" id="ARBA00023136"/>
    </source>
</evidence>
<evidence type="ECO:0000256" key="8">
    <source>
        <dbReference type="ARBA" id="ARBA00022848"/>
    </source>
</evidence>
<keyword evidence="15" id="KW-0812">Transmembrane</keyword>
<evidence type="ECO:0000256" key="2">
    <source>
        <dbReference type="ARBA" id="ARBA00004174"/>
    </source>
</evidence>
<evidence type="ECO:0008006" key="18">
    <source>
        <dbReference type="Google" id="ProtNLM"/>
    </source>
</evidence>
<comment type="subcellular location">
    <subcellularLocation>
        <location evidence="3">Endoplasmic reticulum membrane</location>
        <topology evidence="3">Peripheral membrane protein</topology>
    </subcellularLocation>
    <subcellularLocation>
        <location evidence="2">Microsome membrane</location>
        <topology evidence="2">Peripheral membrane protein</topology>
    </subcellularLocation>
</comment>
<evidence type="ECO:0000256" key="14">
    <source>
        <dbReference type="RuleBase" id="RU000461"/>
    </source>
</evidence>
<dbReference type="FunFam" id="1.10.630.10:FF:000042">
    <property type="entry name" value="Cytochrome P450"/>
    <property type="match status" value="1"/>
</dbReference>
<keyword evidence="5 13" id="KW-0349">Heme</keyword>
<evidence type="ECO:0000256" key="7">
    <source>
        <dbReference type="ARBA" id="ARBA00022824"/>
    </source>
</evidence>
<dbReference type="GO" id="GO:0020037">
    <property type="term" value="F:heme binding"/>
    <property type="evidence" value="ECO:0007669"/>
    <property type="project" value="InterPro"/>
</dbReference>
<evidence type="ECO:0000256" key="5">
    <source>
        <dbReference type="ARBA" id="ARBA00022617"/>
    </source>
</evidence>
<feature type="transmembrane region" description="Helical" evidence="15">
    <location>
        <begin position="6"/>
        <end position="25"/>
    </location>
</feature>
<evidence type="ECO:0000256" key="11">
    <source>
        <dbReference type="ARBA" id="ARBA00023033"/>
    </source>
</evidence>
<dbReference type="SUPFAM" id="SSF48264">
    <property type="entry name" value="Cytochrome P450"/>
    <property type="match status" value="1"/>
</dbReference>
<keyword evidence="11 14" id="KW-0503">Monooxygenase</keyword>
<feature type="binding site" description="axial binding residue" evidence="13">
    <location>
        <position position="468"/>
    </location>
    <ligand>
        <name>heme</name>
        <dbReference type="ChEBI" id="CHEBI:30413"/>
    </ligand>
    <ligandPart>
        <name>Fe</name>
        <dbReference type="ChEBI" id="CHEBI:18248"/>
    </ligandPart>
</feature>
<evidence type="ECO:0000256" key="9">
    <source>
        <dbReference type="ARBA" id="ARBA00023002"/>
    </source>
</evidence>
<comment type="cofactor">
    <cofactor evidence="1 13">
        <name>heme</name>
        <dbReference type="ChEBI" id="CHEBI:30413"/>
    </cofactor>
</comment>
<gene>
    <name evidence="16" type="ORF">MELIAE_LOCUS9609</name>
</gene>
<proteinExistence type="inferred from homology"/>
<evidence type="ECO:0000256" key="6">
    <source>
        <dbReference type="ARBA" id="ARBA00022723"/>
    </source>
</evidence>
<protein>
    <recommendedName>
        <fullName evidence="18">Cytochrome P450</fullName>
    </recommendedName>
</protein>
<dbReference type="InterPro" id="IPR001128">
    <property type="entry name" value="Cyt_P450"/>
</dbReference>
<dbReference type="PRINTS" id="PR00385">
    <property type="entry name" value="P450"/>
</dbReference>
<dbReference type="EMBL" id="OV121137">
    <property type="protein sequence ID" value="CAH0559532.1"/>
    <property type="molecule type" value="Genomic_DNA"/>
</dbReference>
<keyword evidence="9 14" id="KW-0560">Oxidoreductase</keyword>
<dbReference type="GO" id="GO:0005789">
    <property type="term" value="C:endoplasmic reticulum membrane"/>
    <property type="evidence" value="ECO:0007669"/>
    <property type="project" value="UniProtKB-SubCell"/>
</dbReference>
<keyword evidence="8" id="KW-0492">Microsome</keyword>
<reference evidence="16" key="1">
    <citation type="submission" date="2021-12" db="EMBL/GenBank/DDBJ databases">
        <authorList>
            <person name="King R."/>
        </authorList>
    </citation>
    <scope>NUCLEOTIDE SEQUENCE</scope>
</reference>
<evidence type="ECO:0000313" key="17">
    <source>
        <dbReference type="Proteomes" id="UP001154078"/>
    </source>
</evidence>
<accession>A0A9P0BD82</accession>
<keyword evidence="7" id="KW-0256">Endoplasmic reticulum</keyword>
<dbReference type="PROSITE" id="PS00086">
    <property type="entry name" value="CYTOCHROME_P450"/>
    <property type="match status" value="1"/>
</dbReference>
<dbReference type="InterPro" id="IPR002401">
    <property type="entry name" value="Cyt_P450_E_grp-I"/>
</dbReference>
<dbReference type="InterPro" id="IPR050476">
    <property type="entry name" value="Insect_CytP450_Detox"/>
</dbReference>
<keyword evidence="10 13" id="KW-0408">Iron</keyword>
<comment type="similarity">
    <text evidence="4 14">Belongs to the cytochrome P450 family.</text>
</comment>
<evidence type="ECO:0000256" key="1">
    <source>
        <dbReference type="ARBA" id="ARBA00001971"/>
    </source>
</evidence>
<evidence type="ECO:0000256" key="3">
    <source>
        <dbReference type="ARBA" id="ARBA00004406"/>
    </source>
</evidence>
<dbReference type="PRINTS" id="PR00463">
    <property type="entry name" value="EP450I"/>
</dbReference>
<dbReference type="Gene3D" id="1.10.630.10">
    <property type="entry name" value="Cytochrome P450"/>
    <property type="match status" value="1"/>
</dbReference>
<dbReference type="GO" id="GO:0004497">
    <property type="term" value="F:monooxygenase activity"/>
    <property type="evidence" value="ECO:0007669"/>
    <property type="project" value="UniProtKB-KW"/>
</dbReference>
<sequence>MILLTIFLILIIYFVIDYIRILNYWKNKNVKYLTPVPFLGSYTKLVFQTQSFLDIIQEMYKKFPKERYVGVYQFTQPVLMVRDLELIKKITIKDFDSFLDHHNVFKEDVDPLWGKNLFASEGERWRSLRQTLSPVFTSSKMRRMFKLMDDVSIKYVQHIKNHDEEVPEFEAADFFSKFTMDVIATTAFGLECNSLEDEEFLTQGRILTDFSGLKKFKIFLAGVHPVILKALGIKVVDDRPGTYFRKIIMETMEYREKHNIIRPDLVHLLMEARKGKLKFEEETEVNASFSQTKEYNAGNTKTLRKIDLDDDDITAQTLVFFFGGYDTVKILMVFMLYELLMNPEVQDKLRKEMMALREKNEGKVTYEELLGLKYLDMVVSETLRLWPIAAFIDRVCNKEYTIEPENPGEEKLVLEKGISVMVPVGGIQMDPKYWPNPTKFDPERFNEENKHKIQPNTYLPFGVGPRNCIGSRYALVDTKVFFYHLMTNFEIVTTRNTKLPAELLKNEMNLKIKGGLHFGLKKLNEN</sequence>
<dbReference type="InterPro" id="IPR036396">
    <property type="entry name" value="Cyt_P450_sf"/>
</dbReference>
<evidence type="ECO:0000256" key="15">
    <source>
        <dbReference type="SAM" id="Phobius"/>
    </source>
</evidence>
<dbReference type="CDD" id="cd11056">
    <property type="entry name" value="CYP6-like"/>
    <property type="match status" value="1"/>
</dbReference>
<evidence type="ECO:0000313" key="16">
    <source>
        <dbReference type="EMBL" id="CAH0559532.1"/>
    </source>
</evidence>
<dbReference type="GO" id="GO:0016705">
    <property type="term" value="F:oxidoreductase activity, acting on paired donors, with incorporation or reduction of molecular oxygen"/>
    <property type="evidence" value="ECO:0007669"/>
    <property type="project" value="InterPro"/>
</dbReference>
<evidence type="ECO:0000256" key="4">
    <source>
        <dbReference type="ARBA" id="ARBA00010617"/>
    </source>
</evidence>
<keyword evidence="15" id="KW-1133">Transmembrane helix</keyword>